<feature type="region of interest" description="Disordered" evidence="5">
    <location>
        <begin position="117"/>
        <end position="227"/>
    </location>
</feature>
<dbReference type="PANTHER" id="PTHR47255:SF4">
    <property type="entry name" value="GATA ZINC FINGER DOMAIN-CONTAINING PROTEIN 12"/>
    <property type="match status" value="1"/>
</dbReference>
<keyword evidence="8" id="KW-1185">Reference proteome</keyword>
<keyword evidence="2 4" id="KW-0863">Zinc-finger</keyword>
<name>F0ZV00_DICPU</name>
<dbReference type="InterPro" id="IPR052138">
    <property type="entry name" value="GATA_ZnFinger_Domain"/>
</dbReference>
<dbReference type="RefSeq" id="XP_003291244.1">
    <property type="nucleotide sequence ID" value="XM_003291196.1"/>
</dbReference>
<dbReference type="SUPFAM" id="SSF57716">
    <property type="entry name" value="Glucocorticoid receptor-like (DNA-binding domain)"/>
    <property type="match status" value="1"/>
</dbReference>
<dbReference type="GeneID" id="10507418"/>
<proteinExistence type="predicted"/>
<gene>
    <name evidence="7" type="ORF">DICPUDRAFT_155826</name>
</gene>
<dbReference type="STRING" id="5786.F0ZV00"/>
<dbReference type="eggNOG" id="KOG1601">
    <property type="taxonomic scope" value="Eukaryota"/>
</dbReference>
<dbReference type="OMA" id="MFPPHEN"/>
<dbReference type="Pfam" id="PF00320">
    <property type="entry name" value="GATA"/>
    <property type="match status" value="1"/>
</dbReference>
<feature type="domain" description="GATA-type" evidence="6">
    <location>
        <begin position="318"/>
        <end position="353"/>
    </location>
</feature>
<dbReference type="KEGG" id="dpp:DICPUDRAFT_155826"/>
<keyword evidence="1" id="KW-0479">Metal-binding</keyword>
<dbReference type="PROSITE" id="PS50114">
    <property type="entry name" value="GATA_ZN_FINGER_2"/>
    <property type="match status" value="1"/>
</dbReference>
<evidence type="ECO:0000256" key="5">
    <source>
        <dbReference type="SAM" id="MobiDB-lite"/>
    </source>
</evidence>
<dbReference type="InterPro" id="IPR013088">
    <property type="entry name" value="Znf_NHR/GATA"/>
</dbReference>
<dbReference type="EMBL" id="GL871204">
    <property type="protein sequence ID" value="EGC32246.1"/>
    <property type="molecule type" value="Genomic_DNA"/>
</dbReference>
<dbReference type="Proteomes" id="UP000001064">
    <property type="component" value="Unassembled WGS sequence"/>
</dbReference>
<organism evidence="7 8">
    <name type="scientific">Dictyostelium purpureum</name>
    <name type="common">Slime mold</name>
    <dbReference type="NCBI Taxonomy" id="5786"/>
    <lineage>
        <taxon>Eukaryota</taxon>
        <taxon>Amoebozoa</taxon>
        <taxon>Evosea</taxon>
        <taxon>Eumycetozoa</taxon>
        <taxon>Dictyostelia</taxon>
        <taxon>Dictyosteliales</taxon>
        <taxon>Dictyosteliaceae</taxon>
        <taxon>Dictyostelium</taxon>
    </lineage>
</organism>
<evidence type="ECO:0000259" key="6">
    <source>
        <dbReference type="PROSITE" id="PS50114"/>
    </source>
</evidence>
<evidence type="ECO:0000256" key="4">
    <source>
        <dbReference type="PROSITE-ProRule" id="PRU00094"/>
    </source>
</evidence>
<evidence type="ECO:0000313" key="7">
    <source>
        <dbReference type="EMBL" id="EGC32246.1"/>
    </source>
</evidence>
<evidence type="ECO:0000256" key="1">
    <source>
        <dbReference type="ARBA" id="ARBA00022723"/>
    </source>
</evidence>
<dbReference type="OrthoDB" id="2162994at2759"/>
<feature type="region of interest" description="Disordered" evidence="5">
    <location>
        <begin position="46"/>
        <end position="86"/>
    </location>
</feature>
<reference evidence="8" key="1">
    <citation type="journal article" date="2011" name="Genome Biol.">
        <title>Comparative genomics of the social amoebae Dictyostelium discoideum and Dictyostelium purpureum.</title>
        <authorList>
            <consortium name="US DOE Joint Genome Institute (JGI-PGF)"/>
            <person name="Sucgang R."/>
            <person name="Kuo A."/>
            <person name="Tian X."/>
            <person name="Salerno W."/>
            <person name="Parikh A."/>
            <person name="Feasley C.L."/>
            <person name="Dalin E."/>
            <person name="Tu H."/>
            <person name="Huang E."/>
            <person name="Barry K."/>
            <person name="Lindquist E."/>
            <person name="Shapiro H."/>
            <person name="Bruce D."/>
            <person name="Schmutz J."/>
            <person name="Salamov A."/>
            <person name="Fey P."/>
            <person name="Gaudet P."/>
            <person name="Anjard C."/>
            <person name="Babu M.M."/>
            <person name="Basu S."/>
            <person name="Bushmanova Y."/>
            <person name="van der Wel H."/>
            <person name="Katoh-Kurasawa M."/>
            <person name="Dinh C."/>
            <person name="Coutinho P.M."/>
            <person name="Saito T."/>
            <person name="Elias M."/>
            <person name="Schaap P."/>
            <person name="Kay R.R."/>
            <person name="Henrissat B."/>
            <person name="Eichinger L."/>
            <person name="Rivero F."/>
            <person name="Putnam N.H."/>
            <person name="West C.M."/>
            <person name="Loomis W.F."/>
            <person name="Chisholm R.L."/>
            <person name="Shaulsky G."/>
            <person name="Strassmann J.E."/>
            <person name="Queller D.C."/>
            <person name="Kuspa A."/>
            <person name="Grigoriev I.V."/>
        </authorList>
    </citation>
    <scope>NUCLEOTIDE SEQUENCE [LARGE SCALE GENOMIC DNA]</scope>
    <source>
        <strain evidence="8">QSDP1</strain>
    </source>
</reference>
<feature type="compositionally biased region" description="Low complexity" evidence="5">
    <location>
        <begin position="46"/>
        <end position="56"/>
    </location>
</feature>
<dbReference type="GO" id="GO:0005634">
    <property type="term" value="C:nucleus"/>
    <property type="evidence" value="ECO:0000318"/>
    <property type="project" value="GO_Central"/>
</dbReference>
<dbReference type="PANTHER" id="PTHR47255">
    <property type="entry name" value="GATA TRANSCRIPTION FACTOR 22-RELATED"/>
    <property type="match status" value="1"/>
</dbReference>
<evidence type="ECO:0000313" key="8">
    <source>
        <dbReference type="Proteomes" id="UP000001064"/>
    </source>
</evidence>
<feature type="compositionally biased region" description="Basic residues" evidence="5">
    <location>
        <begin position="117"/>
        <end position="135"/>
    </location>
</feature>
<accession>F0ZV00</accession>
<dbReference type="AlphaFoldDB" id="F0ZV00"/>
<dbReference type="GO" id="GO:0000976">
    <property type="term" value="F:transcription cis-regulatory region binding"/>
    <property type="evidence" value="ECO:0000318"/>
    <property type="project" value="GO_Central"/>
</dbReference>
<dbReference type="VEuPathDB" id="AmoebaDB:DICPUDRAFT_155826"/>
<evidence type="ECO:0000256" key="3">
    <source>
        <dbReference type="ARBA" id="ARBA00022833"/>
    </source>
</evidence>
<dbReference type="Gene3D" id="3.30.50.10">
    <property type="entry name" value="Erythroid Transcription Factor GATA-1, subunit A"/>
    <property type="match status" value="1"/>
</dbReference>
<dbReference type="SMART" id="SM00401">
    <property type="entry name" value="ZnF_GATA"/>
    <property type="match status" value="1"/>
</dbReference>
<dbReference type="InParanoid" id="F0ZV00"/>
<dbReference type="GO" id="GO:0006357">
    <property type="term" value="P:regulation of transcription by RNA polymerase II"/>
    <property type="evidence" value="ECO:0000318"/>
    <property type="project" value="GO_Central"/>
</dbReference>
<dbReference type="GO" id="GO:0008270">
    <property type="term" value="F:zinc ion binding"/>
    <property type="evidence" value="ECO:0007669"/>
    <property type="project" value="UniProtKB-KW"/>
</dbReference>
<keyword evidence="3" id="KW-0862">Zinc</keyword>
<evidence type="ECO:0000256" key="2">
    <source>
        <dbReference type="ARBA" id="ARBA00022771"/>
    </source>
</evidence>
<feature type="compositionally biased region" description="Low complexity" evidence="5">
    <location>
        <begin position="179"/>
        <end position="227"/>
    </location>
</feature>
<feature type="compositionally biased region" description="Polar residues" evidence="5">
    <location>
        <begin position="152"/>
        <end position="162"/>
    </location>
</feature>
<dbReference type="CDD" id="cd00202">
    <property type="entry name" value="ZnF_GATA"/>
    <property type="match status" value="1"/>
</dbReference>
<sequence>MESNCKNKPYLSNSNNGYSNHYQYSYSSPPQQNFVALPVQYSYSPSSSPSPIYSKQPSPPHQITCSPPITPPLHSNAVSPRNYHDASYPESDAAMVVPSYHSPSLYPSPYYHHHPSHHLNHPMHLSHHHHHHSSPPHHSVIVPKIEIPPRSLSPNQTIVSPSTHPPVLNLNDSYDHLKNNNNNNYNNNNSNINNSNNNNFVNNSNSSNNNKVEPSSSNPNSPVLSPKSNNKIGDIISGLIPICNELNSNNQAQNKIILNKLQESIEDALKEIKKIKKTRLPYPKPQTLKENEEKTYISLRPRRNRKCTNKTKTLNPNSSEEIFCLACGTTKSPEWRKGPDGCKSLCNACGLYYAKTKKKENEISYQPELLPKLMKINNLIND</sequence>
<protein>
    <recommendedName>
        <fullName evidence="6">GATA-type domain-containing protein</fullName>
    </recommendedName>
</protein>
<dbReference type="InterPro" id="IPR000679">
    <property type="entry name" value="Znf_GATA"/>
</dbReference>